<proteinExistence type="predicted"/>
<dbReference type="Proteomes" id="UP000265489">
    <property type="component" value="Unassembled WGS sequence"/>
</dbReference>
<comment type="caution">
    <text evidence="1">The sequence shown here is derived from an EMBL/GenBank/DDBJ whole genome shotgun (WGS) entry which is preliminary data.</text>
</comment>
<gene>
    <name evidence="1" type="ORF">DWW32_06955</name>
</gene>
<dbReference type="SUPFAM" id="SSF53474">
    <property type="entry name" value="alpha/beta-Hydrolases"/>
    <property type="match status" value="1"/>
</dbReference>
<organism evidence="1 2">
    <name type="scientific">Holdemanella biformis</name>
    <dbReference type="NCBI Taxonomy" id="1735"/>
    <lineage>
        <taxon>Bacteria</taxon>
        <taxon>Bacillati</taxon>
        <taxon>Bacillota</taxon>
        <taxon>Erysipelotrichia</taxon>
        <taxon>Erysipelotrichales</taxon>
        <taxon>Erysipelotrichaceae</taxon>
        <taxon>Holdemanella</taxon>
    </lineage>
</organism>
<dbReference type="EMBL" id="QRYQ01000011">
    <property type="protein sequence ID" value="RGU91448.1"/>
    <property type="molecule type" value="Genomic_DNA"/>
</dbReference>
<dbReference type="GeneID" id="66579616"/>
<dbReference type="InterPro" id="IPR000801">
    <property type="entry name" value="Esterase-like"/>
</dbReference>
<accession>A0A395WAV0</accession>
<sequence>MQVQYIKEYSNCLDREMEYKIYGQGGKLCLAIPSQNGRFFEWEDRGMIHEVSKWIEANQLTIITCDTLDLETWSYPYNTKVRMLKHELWFEYILSELIPSVQEKMDNYDKWMVTGASLGATHAANLIFRFPTQFDTLLALSGIYDTELFYGDYHDENTYHNNPRAYMKNMSLDHPYMELYKQSKLIFCVGQGNWEQECVESLRQFSSILYDQQIEAWCDFWGYDVYHDWPWWKVQLQYFMDQIFKES</sequence>
<dbReference type="Gene3D" id="3.40.50.1820">
    <property type="entry name" value="alpha/beta hydrolase"/>
    <property type="match status" value="1"/>
</dbReference>
<protein>
    <submittedName>
        <fullName evidence="1">Esterase</fullName>
    </submittedName>
</protein>
<name>A0A395WAV0_9FIRM</name>
<dbReference type="AlphaFoldDB" id="A0A395WAV0"/>
<dbReference type="Pfam" id="PF00756">
    <property type="entry name" value="Esterase"/>
    <property type="match status" value="1"/>
</dbReference>
<dbReference type="RefSeq" id="WP_118325239.1">
    <property type="nucleotide sequence ID" value="NZ_CATXNH010000031.1"/>
</dbReference>
<evidence type="ECO:0000313" key="1">
    <source>
        <dbReference type="EMBL" id="RGU91448.1"/>
    </source>
</evidence>
<dbReference type="InterPro" id="IPR029058">
    <property type="entry name" value="AB_hydrolase_fold"/>
</dbReference>
<reference evidence="1 2" key="1">
    <citation type="submission" date="2018-08" db="EMBL/GenBank/DDBJ databases">
        <title>A genome reference for cultivated species of the human gut microbiota.</title>
        <authorList>
            <person name="Zou Y."/>
            <person name="Xue W."/>
            <person name="Luo G."/>
        </authorList>
    </citation>
    <scope>NUCLEOTIDE SEQUENCE [LARGE SCALE GENOMIC DNA]</scope>
    <source>
        <strain evidence="1 2">AF15-20</strain>
    </source>
</reference>
<evidence type="ECO:0000313" key="2">
    <source>
        <dbReference type="Proteomes" id="UP000265489"/>
    </source>
</evidence>